<keyword evidence="6 9" id="KW-0067">ATP-binding</keyword>
<dbReference type="GO" id="GO:0003677">
    <property type="term" value="F:DNA binding"/>
    <property type="evidence" value="ECO:0007669"/>
    <property type="project" value="InterPro"/>
</dbReference>
<feature type="domain" description="FtsK" evidence="12">
    <location>
        <begin position="1110"/>
        <end position="1293"/>
    </location>
</feature>
<accession>A0A0M2HK24</accession>
<evidence type="ECO:0000256" key="9">
    <source>
        <dbReference type="PROSITE-ProRule" id="PRU00289"/>
    </source>
</evidence>
<dbReference type="Gene3D" id="3.40.50.300">
    <property type="entry name" value="P-loop containing nucleotide triphosphate hydrolases"/>
    <property type="match status" value="3"/>
</dbReference>
<keyword evidence="3 11" id="KW-0812">Transmembrane</keyword>
<name>A0A0M2HK24_9MICO</name>
<dbReference type="GO" id="GO:0005886">
    <property type="term" value="C:plasma membrane"/>
    <property type="evidence" value="ECO:0007669"/>
    <property type="project" value="UniProtKB-SubCell"/>
</dbReference>
<evidence type="ECO:0000256" key="3">
    <source>
        <dbReference type="ARBA" id="ARBA00022692"/>
    </source>
</evidence>
<dbReference type="InterPro" id="IPR002543">
    <property type="entry name" value="FtsK_dom"/>
</dbReference>
<evidence type="ECO:0000313" key="14">
    <source>
        <dbReference type="Proteomes" id="UP000033900"/>
    </source>
</evidence>
<feature type="binding site" evidence="9">
    <location>
        <begin position="840"/>
        <end position="847"/>
    </location>
    <ligand>
        <name>ATP</name>
        <dbReference type="ChEBI" id="CHEBI:30616"/>
    </ligand>
</feature>
<comment type="subcellular location">
    <subcellularLocation>
        <location evidence="1">Cell membrane</location>
        <topology evidence="1">Multi-pass membrane protein</topology>
    </subcellularLocation>
</comment>
<sequence length="1330" mass="143555">MSITSNRRAPKPPAGGQLTLQQAPELPKPEGASNTLMMALPMVGSLGSVAVLSLTQGGDSTRTYIMGGLFLFMALSMVGGQMWRQKSQHSANVENTRREYLAYLAETREAVREVAARQRRYEEWILPAPESLPFIVEDGSRVWERPVGDPQFLVTRVGTATQPLAMTLDEAPIPPLAQLDPVSASAAHRFVLTHDQVPDLPFGLNIGTCARLELVGDVTRARGLARSMIAHLVTFAAPEDLHIAVVASGVELPYWEWIKWLPHAQSESRTDAVGGARRIGSSWAEVEPLIADIRSRGPVSGRGGGAVPHVVVITDGVDLPPGSMLAEDGGVDGVTVIDIAREWDQLADPLTIRLILEGEEGSKLTVARRGAGAVSASADFLGIASAEAVARRLTGLGESAQDEDAAGGARTISAELTDLLGLPDVRDFDPELAWKPRSARDRLRVPIGLTTTGQPMILDIKESAQQGMGPHGMLIGATGSGKSEVLRTLVLSLAMTHSSEALNFVLIDFKGGATFAGMADMPHVSAVITNLGDDLTLVDRMQDAIQGEMTRRQELLRDAGNFANVTDYETARKGGRTDLKPLPALLIVADEFSELLSAKPDFTELFVAIGRLGRSLQVHLLLSTQRLEEGKLRGLDSHLSYRIGLKTFSGADSRAVIGVPDAFTLPGGGGHGILKSDAETLTQFRAAYVSAPPKTRRRKPGAAPESAETGQPIRAIEARAFTAAPVLAQENAEEQAPEQGFAGAEPQEKRVTFDIAVSLMKGRSMPAHQVWLPPLDVPSTFDELLGDLVEDPQLGLISPRWRQAGPLTIPLGIVDRPLEQRRDSLVMSLTGAGGHLAIVGGARSGKSTLARSVLTGIALTHTPQEVQFYVMDFGGGTFVPFSKMAHVAGVAGRNQPDVLRRMFQEVVGIVNARERYFTANAIDSIETYRRLRAQGRADDGYGDVFLVIDGWPTIRAEFDDMEFEIQALAGRALTFGVHLIATTTRWMDFRTAIRDTFGSKLELRLGDTSDSEIDRKVAANVPIGRPGRGLAPSKHHMLTALPRVDGSGDPETLSEGVEHLIERVNAAWKGPRGPKLRLLPEMLELSQLQQLAAGTPLQNQVLLGVDEAELAPSAFDVRRNPHLYLFGDSQSGKSSFLRTFAREVMRTTTPKTAQLFVVDYRRALLSEIPDEYLAGYYTTAQQVSEELSGLAEYLRSRLPGPDITPQQLRDRSWWSGAEVYVLVDDYDLVNTQSGNPIAVLQPLLAQAADVGLHLVLARRSGGASRATFEPVMQTLRDLATPGILLSGSPDEGPLIGNVKATPAIPGRAKVITRERGVQTMQLAYAPSSHL</sequence>
<dbReference type="InterPro" id="IPR023836">
    <property type="entry name" value="EccCa-like_Actinobacteria"/>
</dbReference>
<dbReference type="InterPro" id="IPR003593">
    <property type="entry name" value="AAA+_ATPase"/>
</dbReference>
<dbReference type="NCBIfam" id="TIGR03924">
    <property type="entry name" value="T7SS_EccC_a"/>
    <property type="match status" value="1"/>
</dbReference>
<evidence type="ECO:0000256" key="10">
    <source>
        <dbReference type="SAM" id="MobiDB-lite"/>
    </source>
</evidence>
<evidence type="ECO:0000256" key="6">
    <source>
        <dbReference type="ARBA" id="ARBA00022840"/>
    </source>
</evidence>
<protein>
    <submittedName>
        <fullName evidence="13">ESX-1 secretion system protein EccCa1</fullName>
    </submittedName>
</protein>
<dbReference type="EMBL" id="JYJB01000009">
    <property type="protein sequence ID" value="KJL47107.1"/>
    <property type="molecule type" value="Genomic_DNA"/>
</dbReference>
<feature type="domain" description="FtsK" evidence="12">
    <location>
        <begin position="822"/>
        <end position="1012"/>
    </location>
</feature>
<feature type="transmembrane region" description="Helical" evidence="11">
    <location>
        <begin position="64"/>
        <end position="83"/>
    </location>
</feature>
<evidence type="ECO:0000256" key="7">
    <source>
        <dbReference type="ARBA" id="ARBA00022989"/>
    </source>
</evidence>
<evidence type="ECO:0000313" key="13">
    <source>
        <dbReference type="EMBL" id="KJL47107.1"/>
    </source>
</evidence>
<evidence type="ECO:0000256" key="4">
    <source>
        <dbReference type="ARBA" id="ARBA00022737"/>
    </source>
</evidence>
<keyword evidence="8 11" id="KW-0472">Membrane</keyword>
<keyword evidence="5 9" id="KW-0547">Nucleotide-binding</keyword>
<dbReference type="PROSITE" id="PS50901">
    <property type="entry name" value="FTSK"/>
    <property type="match status" value="3"/>
</dbReference>
<evidence type="ECO:0000259" key="12">
    <source>
        <dbReference type="PROSITE" id="PS50901"/>
    </source>
</evidence>
<dbReference type="InterPro" id="IPR050206">
    <property type="entry name" value="FtsK/SpoIIIE/SftA"/>
</dbReference>
<keyword evidence="7 11" id="KW-1133">Transmembrane helix</keyword>
<evidence type="ECO:0000256" key="8">
    <source>
        <dbReference type="ARBA" id="ARBA00023136"/>
    </source>
</evidence>
<feature type="region of interest" description="Disordered" evidence="10">
    <location>
        <begin position="1"/>
        <end position="32"/>
    </location>
</feature>
<evidence type="ECO:0000256" key="1">
    <source>
        <dbReference type="ARBA" id="ARBA00004651"/>
    </source>
</evidence>
<keyword evidence="14" id="KW-1185">Reference proteome</keyword>
<dbReference type="RefSeq" id="WP_045257549.1">
    <property type="nucleotide sequence ID" value="NZ_JYJB01000009.1"/>
</dbReference>
<feature type="binding site" evidence="9">
    <location>
        <begin position="1127"/>
        <end position="1134"/>
    </location>
    <ligand>
        <name>ATP</name>
        <dbReference type="ChEBI" id="CHEBI:30616"/>
    </ligand>
</feature>
<keyword evidence="2" id="KW-1003">Cell membrane</keyword>
<dbReference type="SUPFAM" id="SSF52540">
    <property type="entry name" value="P-loop containing nucleoside triphosphate hydrolases"/>
    <property type="match status" value="3"/>
</dbReference>
<dbReference type="GO" id="GO:0005524">
    <property type="term" value="F:ATP binding"/>
    <property type="evidence" value="ECO:0007669"/>
    <property type="project" value="UniProtKB-UniRule"/>
</dbReference>
<dbReference type="Proteomes" id="UP000033900">
    <property type="component" value="Unassembled WGS sequence"/>
</dbReference>
<evidence type="ECO:0000256" key="5">
    <source>
        <dbReference type="ARBA" id="ARBA00022741"/>
    </source>
</evidence>
<dbReference type="PATRIC" id="fig|273678.4.peg.1895"/>
<dbReference type="NCBIfam" id="TIGR03925">
    <property type="entry name" value="T7SS_EccC_b"/>
    <property type="match status" value="1"/>
</dbReference>
<dbReference type="InterPro" id="IPR023837">
    <property type="entry name" value="EccCb-like_Actinobacteria"/>
</dbReference>
<evidence type="ECO:0000256" key="2">
    <source>
        <dbReference type="ARBA" id="ARBA00022475"/>
    </source>
</evidence>
<comment type="caution">
    <text evidence="13">The sequence shown here is derived from an EMBL/GenBank/DDBJ whole genome shotgun (WGS) entry which is preliminary data.</text>
</comment>
<dbReference type="InterPro" id="IPR027417">
    <property type="entry name" value="P-loop_NTPase"/>
</dbReference>
<gene>
    <name evidence="13" type="primary">eccCa1_1</name>
    <name evidence="13" type="ORF">RS84_01892</name>
</gene>
<dbReference type="STRING" id="273678.RS84_01892"/>
<evidence type="ECO:0000256" key="11">
    <source>
        <dbReference type="SAM" id="Phobius"/>
    </source>
</evidence>
<feature type="binding site" evidence="9">
    <location>
        <begin position="476"/>
        <end position="483"/>
    </location>
    <ligand>
        <name>ATP</name>
        <dbReference type="ChEBI" id="CHEBI:30616"/>
    </ligand>
</feature>
<dbReference type="OrthoDB" id="9807790at2"/>
<proteinExistence type="predicted"/>
<dbReference type="PANTHER" id="PTHR22683:SF1">
    <property type="entry name" value="TYPE VII SECRETION SYSTEM PROTEIN ESSC"/>
    <property type="match status" value="1"/>
</dbReference>
<feature type="domain" description="FtsK" evidence="12">
    <location>
        <begin position="453"/>
        <end position="654"/>
    </location>
</feature>
<dbReference type="Pfam" id="PF01580">
    <property type="entry name" value="FtsK_SpoIIIE"/>
    <property type="match status" value="3"/>
</dbReference>
<keyword evidence="4" id="KW-0677">Repeat</keyword>
<reference evidence="13 14" key="1">
    <citation type="submission" date="2015-02" db="EMBL/GenBank/DDBJ databases">
        <title>Draft genome sequences of ten Microbacterium spp. with emphasis on heavy metal contaminated environments.</title>
        <authorList>
            <person name="Corretto E."/>
        </authorList>
    </citation>
    <scope>NUCLEOTIDE SEQUENCE [LARGE SCALE GENOMIC DNA]</scope>
    <source>
        <strain evidence="13 14">SA35</strain>
    </source>
</reference>
<dbReference type="PANTHER" id="PTHR22683">
    <property type="entry name" value="SPORULATION PROTEIN RELATED"/>
    <property type="match status" value="1"/>
</dbReference>
<organism evidence="13 14">
    <name type="scientific">Microbacterium hydrocarbonoxydans</name>
    <dbReference type="NCBI Taxonomy" id="273678"/>
    <lineage>
        <taxon>Bacteria</taxon>
        <taxon>Bacillati</taxon>
        <taxon>Actinomycetota</taxon>
        <taxon>Actinomycetes</taxon>
        <taxon>Micrococcales</taxon>
        <taxon>Microbacteriaceae</taxon>
        <taxon>Microbacterium</taxon>
    </lineage>
</organism>
<dbReference type="SMART" id="SM00382">
    <property type="entry name" value="AAA"/>
    <property type="match status" value="3"/>
</dbReference>